<evidence type="ECO:0000256" key="4">
    <source>
        <dbReference type="PROSITE-ProRule" id="PRU01005"/>
    </source>
</evidence>
<keyword evidence="5 6" id="KW-0862">Zinc</keyword>
<reference evidence="10 11" key="1">
    <citation type="submission" date="2025-05" db="UniProtKB">
        <authorList>
            <consortium name="RefSeq"/>
        </authorList>
    </citation>
    <scope>IDENTIFICATION</scope>
</reference>
<feature type="binding site" evidence="5">
    <location>
        <position position="174"/>
    </location>
    <ligand>
        <name>Zn(2+)</name>
        <dbReference type="ChEBI" id="CHEBI:29105"/>
        <note>catalytic</note>
    </ligand>
</feature>
<dbReference type="Proteomes" id="UP001652625">
    <property type="component" value="Chromosome 03"/>
</dbReference>
<dbReference type="SUPFAM" id="SSF55486">
    <property type="entry name" value="Metalloproteases ('zincins'), catalytic domain"/>
    <property type="match status" value="1"/>
</dbReference>
<evidence type="ECO:0000256" key="5">
    <source>
        <dbReference type="PROSITE-ProRule" id="PRU01211"/>
    </source>
</evidence>
<evidence type="ECO:0000259" key="7">
    <source>
        <dbReference type="PROSITE" id="PS51670"/>
    </source>
</evidence>
<dbReference type="Gene3D" id="3.40.390.10">
    <property type="entry name" value="Collagenase (Catalytic Domain)"/>
    <property type="match status" value="1"/>
</dbReference>
<evidence type="ECO:0000256" key="1">
    <source>
        <dbReference type="ARBA" id="ARBA00002657"/>
    </source>
</evidence>
<feature type="signal peptide" evidence="6">
    <location>
        <begin position="1"/>
        <end position="16"/>
    </location>
</feature>
<evidence type="ECO:0000256" key="3">
    <source>
        <dbReference type="ARBA" id="ARBA00022801"/>
    </source>
</evidence>
<keyword evidence="5 6" id="KW-0479">Metal-binding</keyword>
<dbReference type="EC" id="3.4.24.-" evidence="6"/>
<feature type="domain" description="ShKT" evidence="7">
    <location>
        <begin position="294"/>
        <end position="329"/>
    </location>
</feature>
<accession>A0ABM4BKP9</accession>
<dbReference type="InterPro" id="IPR006026">
    <property type="entry name" value="Peptidase_Metallo"/>
</dbReference>
<dbReference type="PROSITE" id="PS51670">
    <property type="entry name" value="SHKT"/>
    <property type="match status" value="1"/>
</dbReference>
<evidence type="ECO:0000313" key="11">
    <source>
        <dbReference type="RefSeq" id="XP_065649631.1"/>
    </source>
</evidence>
<evidence type="ECO:0000256" key="6">
    <source>
        <dbReference type="RuleBase" id="RU361183"/>
    </source>
</evidence>
<evidence type="ECO:0000313" key="9">
    <source>
        <dbReference type="Proteomes" id="UP001652625"/>
    </source>
</evidence>
<protein>
    <recommendedName>
        <fullName evidence="6">Metalloendopeptidase</fullName>
        <ecNumber evidence="6">3.4.24.-</ecNumber>
    </recommendedName>
</protein>
<dbReference type="RefSeq" id="XP_065649631.1">
    <property type="nucleotide sequence ID" value="XM_065793559.1"/>
</dbReference>
<evidence type="ECO:0000313" key="12">
    <source>
        <dbReference type="RefSeq" id="XP_065649632.1"/>
    </source>
</evidence>
<proteinExistence type="predicted"/>
<dbReference type="InterPro" id="IPR024079">
    <property type="entry name" value="MetalloPept_cat_dom_sf"/>
</dbReference>
<feature type="domain" description="Peptidase M12A" evidence="8">
    <location>
        <begin position="80"/>
        <end position="273"/>
    </location>
</feature>
<dbReference type="PRINTS" id="PR00480">
    <property type="entry name" value="ASTACIN"/>
</dbReference>
<evidence type="ECO:0000259" key="8">
    <source>
        <dbReference type="PROSITE" id="PS51864"/>
    </source>
</evidence>
<keyword evidence="5 6" id="KW-0482">Metalloprotease</keyword>
<evidence type="ECO:0000256" key="2">
    <source>
        <dbReference type="ARBA" id="ARBA00022670"/>
    </source>
</evidence>
<feature type="disulfide bond" evidence="4">
    <location>
        <begin position="304"/>
        <end position="322"/>
    </location>
</feature>
<gene>
    <name evidence="10 11 12" type="primary">LOC100213208</name>
</gene>
<evidence type="ECO:0000313" key="10">
    <source>
        <dbReference type="RefSeq" id="XP_065649630.1"/>
    </source>
</evidence>
<name>A0ABM4BKP9_HYDVU</name>
<comment type="caution">
    <text evidence="4">Lacks conserved residue(s) required for the propagation of feature annotation.</text>
</comment>
<feature type="binding site" evidence="5">
    <location>
        <position position="170"/>
    </location>
    <ligand>
        <name>Zn(2+)</name>
        <dbReference type="ChEBI" id="CHEBI:29105"/>
        <note>catalytic</note>
    </ligand>
</feature>
<dbReference type="PANTHER" id="PTHR10127">
    <property type="entry name" value="DISCOIDIN, CUB, EGF, LAMININ , AND ZINC METALLOPROTEASE DOMAIN CONTAINING"/>
    <property type="match status" value="1"/>
</dbReference>
<dbReference type="PANTHER" id="PTHR10127:SF850">
    <property type="entry name" value="METALLOENDOPEPTIDASE"/>
    <property type="match status" value="1"/>
</dbReference>
<dbReference type="GeneID" id="100213208"/>
<feature type="binding site" evidence="5">
    <location>
        <position position="180"/>
    </location>
    <ligand>
        <name>Zn(2+)</name>
        <dbReference type="ChEBI" id="CHEBI:29105"/>
        <note>catalytic</note>
    </ligand>
</feature>
<dbReference type="RefSeq" id="XP_065649630.1">
    <property type="nucleotide sequence ID" value="XM_065793558.1"/>
</dbReference>
<dbReference type="Pfam" id="PF01400">
    <property type="entry name" value="Astacin"/>
    <property type="match status" value="1"/>
</dbReference>
<dbReference type="InterPro" id="IPR001506">
    <property type="entry name" value="Peptidase_M12A"/>
</dbReference>
<sequence>MEKFILFACLLVTVLCKPLSTDDKNKDGFHTIIKINSNRVKASTISGAENVDLIEGDVVKTKKLLSVIDKMKNKDKETSAFDAIQSGAWPNAIVPYIISDTITEEDVSVIKDALYEFMEKTCIKFVERTTEPSYISFIRDVGCYSLIGKQGGKQDISLGQGCGYKGIALHEIMHTLGFFHEQSRRDRDSYIKINYDNIKKDMKYNFDMYRDGDASTLEEPYDKQSIMHYDNYAFSINGSKTVESLSDSKEVLGQRTSLSETDIKQLNKYYNCNSTQTNLKPNPFKKPTPSPTGCADRPVVKDFCLNAKKQGCKPTNFIKENCKKTCNFCL</sequence>
<organism evidence="9 11">
    <name type="scientific">Hydra vulgaris</name>
    <name type="common">Hydra</name>
    <name type="synonym">Hydra attenuata</name>
    <dbReference type="NCBI Taxonomy" id="6087"/>
    <lineage>
        <taxon>Eukaryota</taxon>
        <taxon>Metazoa</taxon>
        <taxon>Cnidaria</taxon>
        <taxon>Hydrozoa</taxon>
        <taxon>Hydroidolina</taxon>
        <taxon>Anthoathecata</taxon>
        <taxon>Aplanulata</taxon>
        <taxon>Hydridae</taxon>
        <taxon>Hydra</taxon>
    </lineage>
</organism>
<dbReference type="SMART" id="SM00254">
    <property type="entry name" value="ShKT"/>
    <property type="match status" value="1"/>
</dbReference>
<feature type="active site" evidence="5">
    <location>
        <position position="171"/>
    </location>
</feature>
<keyword evidence="4" id="KW-1015">Disulfide bond</keyword>
<dbReference type="CDD" id="cd04280">
    <property type="entry name" value="ZnMc_astacin_like"/>
    <property type="match status" value="1"/>
</dbReference>
<comment type="function">
    <text evidence="1">Metalloprotease.</text>
</comment>
<feature type="chain" id="PRO_5044948693" description="Metalloendopeptidase" evidence="6">
    <location>
        <begin position="17"/>
        <end position="330"/>
    </location>
</feature>
<keyword evidence="9" id="KW-1185">Reference proteome</keyword>
<comment type="cofactor">
    <cofactor evidence="5 6">
        <name>Zn(2+)</name>
        <dbReference type="ChEBI" id="CHEBI:29105"/>
    </cofactor>
    <text evidence="5 6">Binds 1 zinc ion per subunit.</text>
</comment>
<dbReference type="PROSITE" id="PS51864">
    <property type="entry name" value="ASTACIN"/>
    <property type="match status" value="1"/>
</dbReference>
<dbReference type="InterPro" id="IPR003582">
    <property type="entry name" value="ShKT_dom"/>
</dbReference>
<dbReference type="RefSeq" id="XP_065649632.1">
    <property type="nucleotide sequence ID" value="XM_065793560.1"/>
</dbReference>
<keyword evidence="6" id="KW-0732">Signal</keyword>
<keyword evidence="2 5" id="KW-0645">Protease</keyword>
<dbReference type="SMART" id="SM00235">
    <property type="entry name" value="ZnMc"/>
    <property type="match status" value="1"/>
</dbReference>
<keyword evidence="3 5" id="KW-0378">Hydrolase</keyword>
<dbReference type="InterPro" id="IPR034035">
    <property type="entry name" value="Astacin-like_dom"/>
</dbReference>